<sequence length="381" mass="42244">MRVAIAGNYGHDNNGDEAILAGMLQSLETYAGISRKDITVFSNYPHKTIEEHQVKSAPLLVRKSNKLIAAASTLRSHMKVLKNIDLLIIGGGGLLMDLYKRDAPVYASIAVIGKKLGCEVAVWGVGAGPITTPAGTMLIKQIAHAASIITVRDEDSKKLLEKIGVKKPIGMTADPAFGLVPEAPRKKTEQIKRVAVTAVPYYSSQYWPVHREEKYQAYITSFAQALDRLIGEKGIEVTFYATKYPQDLEVVRDIRLKMAHDSKIIDKNMKPHALMNFSAEQDIVIGTRLHSLILAVRTGTPVIAVGYHEKVGSFSRLIEQHDYYTEIEQLSEATLIEKVSLMEEDWHAHQENVREIAENFHAKTAAFPEELKQRFGGDGNA</sequence>
<dbReference type="Proteomes" id="UP001597561">
    <property type="component" value="Unassembled WGS sequence"/>
</dbReference>
<dbReference type="Pfam" id="PF04230">
    <property type="entry name" value="PS_pyruv_trans"/>
    <property type="match status" value="1"/>
</dbReference>
<dbReference type="GO" id="GO:0016740">
    <property type="term" value="F:transferase activity"/>
    <property type="evidence" value="ECO:0007669"/>
    <property type="project" value="UniProtKB-KW"/>
</dbReference>
<keyword evidence="3" id="KW-1185">Reference proteome</keyword>
<gene>
    <name evidence="2" type="ORF">ACFS5P_00885</name>
</gene>
<comment type="caution">
    <text evidence="2">The sequence shown here is derived from an EMBL/GenBank/DDBJ whole genome shotgun (WGS) entry which is preliminary data.</text>
</comment>
<accession>A0ABW5ZCT4</accession>
<evidence type="ECO:0000259" key="1">
    <source>
        <dbReference type="Pfam" id="PF04230"/>
    </source>
</evidence>
<dbReference type="RefSeq" id="WP_204728030.1">
    <property type="nucleotide sequence ID" value="NZ_JAFBDK010000002.1"/>
</dbReference>
<organism evidence="2 3">
    <name type="scientific">Jeotgalibacillus terrae</name>
    <dbReference type="NCBI Taxonomy" id="587735"/>
    <lineage>
        <taxon>Bacteria</taxon>
        <taxon>Bacillati</taxon>
        <taxon>Bacillota</taxon>
        <taxon>Bacilli</taxon>
        <taxon>Bacillales</taxon>
        <taxon>Caryophanaceae</taxon>
        <taxon>Jeotgalibacillus</taxon>
    </lineage>
</organism>
<feature type="domain" description="Polysaccharide pyruvyl transferase" evidence="1">
    <location>
        <begin position="15"/>
        <end position="308"/>
    </location>
</feature>
<protein>
    <submittedName>
        <fullName evidence="2">Polysaccharide pyruvyl transferase family protein</fullName>
    </submittedName>
</protein>
<name>A0ABW5ZCT4_9BACL</name>
<dbReference type="InterPro" id="IPR007345">
    <property type="entry name" value="Polysacch_pyruvyl_Trfase"/>
</dbReference>
<dbReference type="PANTHER" id="PTHR36836">
    <property type="entry name" value="COLANIC ACID BIOSYNTHESIS PROTEIN WCAK"/>
    <property type="match status" value="1"/>
</dbReference>
<keyword evidence="2" id="KW-0808">Transferase</keyword>
<proteinExistence type="predicted"/>
<evidence type="ECO:0000313" key="2">
    <source>
        <dbReference type="EMBL" id="MFD2910422.1"/>
    </source>
</evidence>
<dbReference type="EMBL" id="JBHUPG010000001">
    <property type="protein sequence ID" value="MFD2910422.1"/>
    <property type="molecule type" value="Genomic_DNA"/>
</dbReference>
<dbReference type="PANTHER" id="PTHR36836:SF1">
    <property type="entry name" value="COLANIC ACID BIOSYNTHESIS PROTEIN WCAK"/>
    <property type="match status" value="1"/>
</dbReference>
<reference evidence="3" key="1">
    <citation type="journal article" date="2019" name="Int. J. Syst. Evol. Microbiol.">
        <title>The Global Catalogue of Microorganisms (GCM) 10K type strain sequencing project: providing services to taxonomists for standard genome sequencing and annotation.</title>
        <authorList>
            <consortium name="The Broad Institute Genomics Platform"/>
            <consortium name="The Broad Institute Genome Sequencing Center for Infectious Disease"/>
            <person name="Wu L."/>
            <person name="Ma J."/>
        </authorList>
    </citation>
    <scope>NUCLEOTIDE SEQUENCE [LARGE SCALE GENOMIC DNA]</scope>
    <source>
        <strain evidence="3">KCTC 13528</strain>
    </source>
</reference>
<evidence type="ECO:0000313" key="3">
    <source>
        <dbReference type="Proteomes" id="UP001597561"/>
    </source>
</evidence>